<feature type="region of interest" description="Disordered" evidence="1">
    <location>
        <begin position="1"/>
        <end position="39"/>
    </location>
</feature>
<evidence type="ECO:0000313" key="2">
    <source>
        <dbReference type="EMBL" id="RJE17393.1"/>
    </source>
</evidence>
<proteinExistence type="predicted"/>
<evidence type="ECO:0000313" key="3">
    <source>
        <dbReference type="Proteomes" id="UP000266188"/>
    </source>
</evidence>
<reference evidence="3" key="1">
    <citation type="submission" date="2017-02" db="EMBL/GenBank/DDBJ databases">
        <authorList>
            <person name="Tafer H."/>
            <person name="Lopandic K."/>
        </authorList>
    </citation>
    <scope>NUCLEOTIDE SEQUENCE [LARGE SCALE GENOMIC DNA]</scope>
    <source>
        <strain evidence="3">CBS 366.77</strain>
    </source>
</reference>
<dbReference type="Proteomes" id="UP000266188">
    <property type="component" value="Unassembled WGS sequence"/>
</dbReference>
<keyword evidence="3" id="KW-1185">Reference proteome</keyword>
<comment type="caution">
    <text evidence="2">The sequence shown here is derived from an EMBL/GenBank/DDBJ whole genome shotgun (WGS) entry which is preliminary data.</text>
</comment>
<feature type="compositionally biased region" description="Acidic residues" evidence="1">
    <location>
        <begin position="1"/>
        <end position="34"/>
    </location>
</feature>
<evidence type="ECO:0000256" key="1">
    <source>
        <dbReference type="SAM" id="MobiDB-lite"/>
    </source>
</evidence>
<gene>
    <name evidence="2" type="ORF">PHISCL_10270</name>
</gene>
<sequence length="67" mass="7563">MEEDCDDGDEPVEVGDVSGEENHEDQDEIEDQGDDASVGLEELESKMLSMSIQHLKEQVEHVLLFCR</sequence>
<accession>A0A3A2Z5C9</accession>
<dbReference type="EMBL" id="MVGC01001038">
    <property type="protein sequence ID" value="RJE17393.1"/>
    <property type="molecule type" value="Genomic_DNA"/>
</dbReference>
<dbReference type="AlphaFoldDB" id="A0A3A2Z5C9"/>
<name>A0A3A2Z5C9_9EURO</name>
<organism evidence="2 3">
    <name type="scientific">Aspergillus sclerotialis</name>
    <dbReference type="NCBI Taxonomy" id="2070753"/>
    <lineage>
        <taxon>Eukaryota</taxon>
        <taxon>Fungi</taxon>
        <taxon>Dikarya</taxon>
        <taxon>Ascomycota</taxon>
        <taxon>Pezizomycotina</taxon>
        <taxon>Eurotiomycetes</taxon>
        <taxon>Eurotiomycetidae</taxon>
        <taxon>Eurotiales</taxon>
        <taxon>Aspergillaceae</taxon>
        <taxon>Aspergillus</taxon>
        <taxon>Aspergillus subgen. Polypaecilum</taxon>
    </lineage>
</organism>
<protein>
    <submittedName>
        <fullName evidence="2">Uncharacterized protein</fullName>
    </submittedName>
</protein>